<evidence type="ECO:0000313" key="5">
    <source>
        <dbReference type="Proteomes" id="UP000243579"/>
    </source>
</evidence>
<dbReference type="EMBL" id="JNBR01000420">
    <property type="protein sequence ID" value="OQR93222.1"/>
    <property type="molecule type" value="Genomic_DNA"/>
</dbReference>
<dbReference type="Pfam" id="PF00179">
    <property type="entry name" value="UQ_con"/>
    <property type="match status" value="1"/>
</dbReference>
<dbReference type="InterPro" id="IPR018247">
    <property type="entry name" value="EF_Hand_1_Ca_BS"/>
</dbReference>
<dbReference type="STRING" id="1202772.A0A1V9Z5L3"/>
<dbReference type="PROSITE" id="PS50127">
    <property type="entry name" value="UBC_2"/>
    <property type="match status" value="1"/>
</dbReference>
<dbReference type="InterPro" id="IPR011992">
    <property type="entry name" value="EF-hand-dom_pair"/>
</dbReference>
<keyword evidence="5" id="KW-1185">Reference proteome</keyword>
<dbReference type="Pfam" id="PF13202">
    <property type="entry name" value="EF-hand_5"/>
    <property type="match status" value="2"/>
</dbReference>
<evidence type="ECO:0000256" key="1">
    <source>
        <dbReference type="ARBA" id="ARBA00022837"/>
    </source>
</evidence>
<evidence type="ECO:0000313" key="4">
    <source>
        <dbReference type="EMBL" id="OQR93222.1"/>
    </source>
</evidence>
<organism evidence="4 5">
    <name type="scientific">Achlya hypogyna</name>
    <name type="common">Oomycete</name>
    <name type="synonym">Protoachlya hypogyna</name>
    <dbReference type="NCBI Taxonomy" id="1202772"/>
    <lineage>
        <taxon>Eukaryota</taxon>
        <taxon>Sar</taxon>
        <taxon>Stramenopiles</taxon>
        <taxon>Oomycota</taxon>
        <taxon>Saprolegniomycetes</taxon>
        <taxon>Saprolegniales</taxon>
        <taxon>Achlyaceae</taxon>
        <taxon>Achlya</taxon>
    </lineage>
</organism>
<reference evidence="4 5" key="1">
    <citation type="journal article" date="2014" name="Genome Biol. Evol.">
        <title>The secreted proteins of Achlya hypogyna and Thraustotheca clavata identify the ancestral oomycete secretome and reveal gene acquisitions by horizontal gene transfer.</title>
        <authorList>
            <person name="Misner I."/>
            <person name="Blouin N."/>
            <person name="Leonard G."/>
            <person name="Richards T.A."/>
            <person name="Lane C.E."/>
        </authorList>
    </citation>
    <scope>NUCLEOTIDE SEQUENCE [LARGE SCALE GENOMIC DNA]</scope>
    <source>
        <strain evidence="4 5">ATCC 48635</strain>
    </source>
</reference>
<dbReference type="SMART" id="SM00212">
    <property type="entry name" value="UBCc"/>
    <property type="match status" value="1"/>
</dbReference>
<evidence type="ECO:0000259" key="3">
    <source>
        <dbReference type="PROSITE" id="PS50222"/>
    </source>
</evidence>
<dbReference type="AlphaFoldDB" id="A0A1V9Z5L3"/>
<dbReference type="GO" id="GO:0005509">
    <property type="term" value="F:calcium ion binding"/>
    <property type="evidence" value="ECO:0007669"/>
    <property type="project" value="InterPro"/>
</dbReference>
<dbReference type="OrthoDB" id="9978460at2759"/>
<dbReference type="PANTHER" id="PTHR24068">
    <property type="entry name" value="UBIQUITIN-CONJUGATING ENZYME E2"/>
    <property type="match status" value="1"/>
</dbReference>
<keyword evidence="1" id="KW-0106">Calcium</keyword>
<dbReference type="CDD" id="cd00195">
    <property type="entry name" value="UBCc_UEV"/>
    <property type="match status" value="1"/>
</dbReference>
<comment type="caution">
    <text evidence="4">The sequence shown here is derived from an EMBL/GenBank/DDBJ whole genome shotgun (WGS) entry which is preliminary data.</text>
</comment>
<dbReference type="InterPro" id="IPR016135">
    <property type="entry name" value="UBQ-conjugating_enzyme/RWD"/>
</dbReference>
<sequence length="296" mass="33980">MSLRHPDPYHVPESLKREFSPHELAEFVDQFKAFDTSGDGGIGAYKTSDVVLTPTALDVDELATMMASMNVQMERHEARNPLIALVDDNRSGQIEFHEFVRMMSNLRKGKSNKLSRFMQLAKQAFEIRREYLTTATTPIPGCRIEPFLQDMRQWHVHIDGPPGSAYEGGRFTFHFEFGHEYPYEPPALRLLTRIYHLNFVLLVDGSASAECLTQLWTPDWRSRDLIEKIQELLAEPDPALMDSIYNSSEARLHLQGLRYGGTTLRSFGWNCLNLYLTDRASYWQHAADTTAQYAMK</sequence>
<dbReference type="PROSITE" id="PS00018">
    <property type="entry name" value="EF_HAND_1"/>
    <property type="match status" value="1"/>
</dbReference>
<dbReference type="Gene3D" id="3.10.110.10">
    <property type="entry name" value="Ubiquitin Conjugating Enzyme"/>
    <property type="match status" value="1"/>
</dbReference>
<dbReference type="InterPro" id="IPR000608">
    <property type="entry name" value="UBC"/>
</dbReference>
<proteinExistence type="predicted"/>
<dbReference type="CDD" id="cd00051">
    <property type="entry name" value="EFh"/>
    <property type="match status" value="1"/>
</dbReference>
<dbReference type="InterPro" id="IPR002048">
    <property type="entry name" value="EF_hand_dom"/>
</dbReference>
<name>A0A1V9Z5L3_ACHHY</name>
<dbReference type="Proteomes" id="UP000243579">
    <property type="component" value="Unassembled WGS sequence"/>
</dbReference>
<dbReference type="SUPFAM" id="SSF47473">
    <property type="entry name" value="EF-hand"/>
    <property type="match status" value="1"/>
</dbReference>
<feature type="domain" description="UBC core" evidence="2">
    <location>
        <begin position="122"/>
        <end position="282"/>
    </location>
</feature>
<dbReference type="PROSITE" id="PS50222">
    <property type="entry name" value="EF_HAND_2"/>
    <property type="match status" value="1"/>
</dbReference>
<feature type="domain" description="EF-hand" evidence="3">
    <location>
        <begin position="82"/>
        <end position="109"/>
    </location>
</feature>
<protein>
    <submittedName>
        <fullName evidence="4">Uncharacterized protein</fullName>
    </submittedName>
</protein>
<gene>
    <name evidence="4" type="ORF">ACHHYP_02794</name>
</gene>
<evidence type="ECO:0000259" key="2">
    <source>
        <dbReference type="PROSITE" id="PS50127"/>
    </source>
</evidence>
<dbReference type="Gene3D" id="1.10.238.10">
    <property type="entry name" value="EF-hand"/>
    <property type="match status" value="1"/>
</dbReference>
<dbReference type="SUPFAM" id="SSF54495">
    <property type="entry name" value="UBC-like"/>
    <property type="match status" value="1"/>
</dbReference>
<accession>A0A1V9Z5L3</accession>